<dbReference type="SUPFAM" id="SSF56672">
    <property type="entry name" value="DNA/RNA polymerases"/>
    <property type="match status" value="1"/>
</dbReference>
<evidence type="ECO:0000313" key="3">
    <source>
        <dbReference type="EMBL" id="KAF4648049.1"/>
    </source>
</evidence>
<dbReference type="Gene3D" id="2.40.70.10">
    <property type="entry name" value="Acid Proteases"/>
    <property type="match status" value="1"/>
</dbReference>
<keyword evidence="1" id="KW-0378">Hydrolase</keyword>
<evidence type="ECO:0000256" key="1">
    <source>
        <dbReference type="ARBA" id="ARBA00022801"/>
    </source>
</evidence>
<proteinExistence type="predicted"/>
<protein>
    <recommendedName>
        <fullName evidence="2">Peptidase A2 domain-containing protein</fullName>
    </recommendedName>
</protein>
<feature type="domain" description="Peptidase A2" evidence="2">
    <location>
        <begin position="75"/>
        <end position="114"/>
    </location>
</feature>
<sequence>GHKAADCPKKTAKSNIAVEHKPDGCTDPTCVSHSVSAVVSTVDKHRLPEGKSISKGENDLLLVDFYDSQAEARPFRALLDSGSQGTLVASNRPTTPCSHFDPSRRDIIVSGVGGNRPAKPVILQIRTAPSSEPLSIKAYLVSDLPLDVDFIVGIDCLRQLNAKIDFSKAEVALSSCVSVPGCEPHASPMTSLGLVGVQQQPVGGHDGPLPPLPVADIECHKRHPTIRHRGYPITPEKLRDAEETLRDYESKGYIEFIDKNCSPDQWISPCFLKRKKSGAWRLLTDLRAVNRRLPVYCFP</sequence>
<comment type="caution">
    <text evidence="3">The sequence shown here is derived from an EMBL/GenBank/DDBJ whole genome shotgun (WGS) entry which is preliminary data.</text>
</comment>
<accession>A0A7J6KN56</accession>
<organism evidence="3 4">
    <name type="scientific">Perkinsus chesapeaki</name>
    <name type="common">Clam parasite</name>
    <name type="synonym">Perkinsus andrewsi</name>
    <dbReference type="NCBI Taxonomy" id="330153"/>
    <lineage>
        <taxon>Eukaryota</taxon>
        <taxon>Sar</taxon>
        <taxon>Alveolata</taxon>
        <taxon>Perkinsozoa</taxon>
        <taxon>Perkinsea</taxon>
        <taxon>Perkinsida</taxon>
        <taxon>Perkinsidae</taxon>
        <taxon>Perkinsus</taxon>
    </lineage>
</organism>
<dbReference type="GO" id="GO:0006508">
    <property type="term" value="P:proteolysis"/>
    <property type="evidence" value="ECO:0007669"/>
    <property type="project" value="InterPro"/>
</dbReference>
<dbReference type="OrthoDB" id="9071923at2759"/>
<dbReference type="Gene3D" id="3.10.10.10">
    <property type="entry name" value="HIV Type 1 Reverse Transcriptase, subunit A, domain 1"/>
    <property type="match status" value="1"/>
</dbReference>
<dbReference type="InterPro" id="IPR001995">
    <property type="entry name" value="Peptidase_A2_cat"/>
</dbReference>
<dbReference type="Proteomes" id="UP000591131">
    <property type="component" value="Unassembled WGS sequence"/>
</dbReference>
<evidence type="ECO:0000259" key="2">
    <source>
        <dbReference type="PROSITE" id="PS50175"/>
    </source>
</evidence>
<dbReference type="InterPro" id="IPR018061">
    <property type="entry name" value="Retropepsins"/>
</dbReference>
<feature type="non-terminal residue" evidence="3">
    <location>
        <position position="1"/>
    </location>
</feature>
<name>A0A7J6KN56_PERCH</name>
<dbReference type="AlphaFoldDB" id="A0A7J6KN56"/>
<dbReference type="InterPro" id="IPR043502">
    <property type="entry name" value="DNA/RNA_pol_sf"/>
</dbReference>
<dbReference type="EMBL" id="JAAPAO010002214">
    <property type="protein sequence ID" value="KAF4648049.1"/>
    <property type="molecule type" value="Genomic_DNA"/>
</dbReference>
<dbReference type="PROSITE" id="PS50175">
    <property type="entry name" value="ASP_PROT_RETROV"/>
    <property type="match status" value="1"/>
</dbReference>
<dbReference type="Pfam" id="PF00077">
    <property type="entry name" value="RVP"/>
    <property type="match status" value="1"/>
</dbReference>
<gene>
    <name evidence="3" type="ORF">FOL47_003816</name>
</gene>
<dbReference type="GO" id="GO:0004190">
    <property type="term" value="F:aspartic-type endopeptidase activity"/>
    <property type="evidence" value="ECO:0007669"/>
    <property type="project" value="InterPro"/>
</dbReference>
<dbReference type="SUPFAM" id="SSF50630">
    <property type="entry name" value="Acid proteases"/>
    <property type="match status" value="1"/>
</dbReference>
<evidence type="ECO:0000313" key="4">
    <source>
        <dbReference type="Proteomes" id="UP000591131"/>
    </source>
</evidence>
<feature type="non-terminal residue" evidence="3">
    <location>
        <position position="299"/>
    </location>
</feature>
<dbReference type="InterPro" id="IPR021109">
    <property type="entry name" value="Peptidase_aspartic_dom_sf"/>
</dbReference>
<keyword evidence="4" id="KW-1185">Reference proteome</keyword>
<reference evidence="3 4" key="1">
    <citation type="submission" date="2020-04" db="EMBL/GenBank/DDBJ databases">
        <title>Perkinsus chesapeaki whole genome sequence.</title>
        <authorList>
            <person name="Bogema D.R."/>
        </authorList>
    </citation>
    <scope>NUCLEOTIDE SEQUENCE [LARGE SCALE GENOMIC DNA]</scope>
    <source>
        <strain evidence="3">ATCC PRA-425</strain>
    </source>
</reference>